<name>A0A699HC64_TANCI</name>
<protein>
    <submittedName>
        <fullName evidence="1">Uncharacterized protein</fullName>
    </submittedName>
</protein>
<dbReference type="AlphaFoldDB" id="A0A699HC64"/>
<comment type="caution">
    <text evidence="1">The sequence shown here is derived from an EMBL/GenBank/DDBJ whole genome shotgun (WGS) entry which is preliminary data.</text>
</comment>
<accession>A0A699HC64</accession>
<reference evidence="1" key="1">
    <citation type="journal article" date="2019" name="Sci. Rep.">
        <title>Draft genome of Tanacetum cinerariifolium, the natural source of mosquito coil.</title>
        <authorList>
            <person name="Yamashiro T."/>
            <person name="Shiraishi A."/>
            <person name="Satake H."/>
            <person name="Nakayama K."/>
        </authorList>
    </citation>
    <scope>NUCLEOTIDE SEQUENCE</scope>
</reference>
<sequence length="140" mass="14668">MHPFVVFQSTPNAPLLLVTAGGGVEMVTGWLSHDGKGDTAAAWQQGSGEDEGGGGGCVVGTQGRGVAARVIVDLVDRLIKNVFGFGRKARRKSFTAAVAGGARGRAYAIDDGIWYSVISSRKNQLHLFKRGLKILLSGKA</sequence>
<gene>
    <name evidence="1" type="ORF">Tci_365129</name>
</gene>
<dbReference type="EMBL" id="BKCJ010139832">
    <property type="protein sequence ID" value="GEX93154.1"/>
    <property type="molecule type" value="Genomic_DNA"/>
</dbReference>
<evidence type="ECO:0000313" key="1">
    <source>
        <dbReference type="EMBL" id="GEX93154.1"/>
    </source>
</evidence>
<organism evidence="1">
    <name type="scientific">Tanacetum cinerariifolium</name>
    <name type="common">Dalmatian daisy</name>
    <name type="synonym">Chrysanthemum cinerariifolium</name>
    <dbReference type="NCBI Taxonomy" id="118510"/>
    <lineage>
        <taxon>Eukaryota</taxon>
        <taxon>Viridiplantae</taxon>
        <taxon>Streptophyta</taxon>
        <taxon>Embryophyta</taxon>
        <taxon>Tracheophyta</taxon>
        <taxon>Spermatophyta</taxon>
        <taxon>Magnoliopsida</taxon>
        <taxon>eudicotyledons</taxon>
        <taxon>Gunneridae</taxon>
        <taxon>Pentapetalae</taxon>
        <taxon>asterids</taxon>
        <taxon>campanulids</taxon>
        <taxon>Asterales</taxon>
        <taxon>Asteraceae</taxon>
        <taxon>Asteroideae</taxon>
        <taxon>Anthemideae</taxon>
        <taxon>Anthemidinae</taxon>
        <taxon>Tanacetum</taxon>
    </lineage>
</organism>
<proteinExistence type="predicted"/>